<organism evidence="1 2">
    <name type="scientific">Lactococcus garvieae</name>
    <dbReference type="NCBI Taxonomy" id="1363"/>
    <lineage>
        <taxon>Bacteria</taxon>
        <taxon>Bacillati</taxon>
        <taxon>Bacillota</taxon>
        <taxon>Bacilli</taxon>
        <taxon>Lactobacillales</taxon>
        <taxon>Streptococcaceae</taxon>
        <taxon>Lactococcus</taxon>
    </lineage>
</organism>
<evidence type="ECO:0000313" key="1">
    <source>
        <dbReference type="EMBL" id="GFO52166.1"/>
    </source>
</evidence>
<evidence type="ECO:0000313" key="2">
    <source>
        <dbReference type="Proteomes" id="UP000504756"/>
    </source>
</evidence>
<reference evidence="1 2" key="1">
    <citation type="submission" date="2020-06" db="EMBL/GenBank/DDBJ databases">
        <title>Draft genome sequence of Lactic acid bacteria from Okinawan-style tofu.</title>
        <authorList>
            <person name="Takara I."/>
            <person name="Ikematsu S."/>
        </authorList>
    </citation>
    <scope>NUCLEOTIDE SEQUENCE [LARGE SCALE GENOMIC DNA]</scope>
    <source>
        <strain evidence="2">lg38</strain>
    </source>
</reference>
<gene>
    <name evidence="1" type="ORF">ikelab_14410</name>
</gene>
<sequence length="57" mass="6668">MKYRKTVLLTTGEYPVTLEYNEACYKKIKKALSTKRKTLTINNDTFNLRSIVAIKRV</sequence>
<accession>A0A6L2ZWG4</accession>
<comment type="caution">
    <text evidence="1">The sequence shown here is derived from an EMBL/GenBank/DDBJ whole genome shotgun (WGS) entry which is preliminary data.</text>
</comment>
<dbReference type="Proteomes" id="UP000504756">
    <property type="component" value="Unassembled WGS sequence"/>
</dbReference>
<dbReference type="EMBL" id="BLXU01000008">
    <property type="protein sequence ID" value="GFO52166.1"/>
    <property type="molecule type" value="Genomic_DNA"/>
</dbReference>
<name>A0A6L2ZWG4_9LACT</name>
<proteinExistence type="predicted"/>
<dbReference type="AlphaFoldDB" id="A0A6L2ZWG4"/>
<dbReference type="RefSeq" id="WP_165706615.1">
    <property type="nucleotide sequence ID" value="NZ_BLXU01000008.1"/>
</dbReference>
<protein>
    <submittedName>
        <fullName evidence="1">Uncharacterized protein</fullName>
    </submittedName>
</protein>